<evidence type="ECO:0000256" key="8">
    <source>
        <dbReference type="SAM" id="MobiDB-lite"/>
    </source>
</evidence>
<reference evidence="10 11" key="1">
    <citation type="journal article" date="2016" name="Genome Biol. Evol.">
        <title>Gene Family Evolution Reflects Adaptation to Soil Environmental Stressors in the Genome of the Collembolan Orchesella cincta.</title>
        <authorList>
            <person name="Faddeeva-Vakhrusheva A."/>
            <person name="Derks M.F."/>
            <person name="Anvar S.Y."/>
            <person name="Agamennone V."/>
            <person name="Suring W."/>
            <person name="Smit S."/>
            <person name="van Straalen N.M."/>
            <person name="Roelofs D."/>
        </authorList>
    </citation>
    <scope>NUCLEOTIDE SEQUENCE [LARGE SCALE GENOMIC DNA]</scope>
    <source>
        <tissue evidence="10">Mixed pool</tissue>
    </source>
</reference>
<keyword evidence="11" id="KW-1185">Reference proteome</keyword>
<feature type="coiled-coil region" evidence="7">
    <location>
        <begin position="112"/>
        <end position="139"/>
    </location>
</feature>
<gene>
    <name evidence="10" type="ORF">Ocin01_08456</name>
</gene>
<dbReference type="GO" id="GO:0007052">
    <property type="term" value="P:mitotic spindle organization"/>
    <property type="evidence" value="ECO:0007669"/>
    <property type="project" value="InterPro"/>
</dbReference>
<evidence type="ECO:0000256" key="6">
    <source>
        <dbReference type="ARBA" id="ARBA00023212"/>
    </source>
</evidence>
<dbReference type="PANTHER" id="PTHR13924">
    <property type="entry name" value="TRANSFORMING ACIDIC COILED-COIL CONTAINING PROTEIN 1/2"/>
    <property type="match status" value="1"/>
</dbReference>
<dbReference type="GO" id="GO:0005737">
    <property type="term" value="C:cytoplasm"/>
    <property type="evidence" value="ECO:0007669"/>
    <property type="project" value="TreeGrafter"/>
</dbReference>
<keyword evidence="3" id="KW-0963">Cytoplasm</keyword>
<dbReference type="AlphaFoldDB" id="A0A1D2MYV2"/>
<accession>A0A1D2MYV2</accession>
<dbReference type="Pfam" id="PF05010">
    <property type="entry name" value="TACC_C"/>
    <property type="match status" value="1"/>
</dbReference>
<evidence type="ECO:0000256" key="5">
    <source>
        <dbReference type="ARBA" id="ARBA00023054"/>
    </source>
</evidence>
<sequence length="231" mass="26709">MSKDYKSTGDASEEKGLGSLKRADNNLNFEAEALKALENSLMQQEQAIVRRNLQKQEAKRRVSSMIDSLCSKEMSKLSEFRQRNAAVNDESRSVISERDQALQDLRNTELAFSDVHRKYERAKAVVENLKKNEDHLKQRDEEMLLMMDSRDQKFQAFKQEAHLTVEKMYGDYQGKLTNLEGDNAKLAAQLRRTEMRAEMINSELEQKHKENLQLNTLADELMGGKARDNMF</sequence>
<dbReference type="EMBL" id="LJIJ01000372">
    <property type="protein sequence ID" value="ODM98226.1"/>
    <property type="molecule type" value="Genomic_DNA"/>
</dbReference>
<evidence type="ECO:0000256" key="2">
    <source>
        <dbReference type="ARBA" id="ARBA00009423"/>
    </source>
</evidence>
<evidence type="ECO:0000256" key="4">
    <source>
        <dbReference type="ARBA" id="ARBA00022553"/>
    </source>
</evidence>
<feature type="domain" description="Transforming acidic coiled-coil-containing protein C-terminal" evidence="9">
    <location>
        <begin position="32"/>
        <end position="221"/>
    </location>
</feature>
<dbReference type="OMA" id="MLLMMDS"/>
<comment type="subcellular location">
    <subcellularLocation>
        <location evidence="1">Cytoplasm</location>
        <location evidence="1">Cytoskeleton</location>
    </subcellularLocation>
</comment>
<dbReference type="PANTHER" id="PTHR13924:SF10">
    <property type="entry name" value="TRANSFORMING ACIDIC COILED-COIL PROTEIN, ISOFORM K"/>
    <property type="match status" value="1"/>
</dbReference>
<evidence type="ECO:0000256" key="7">
    <source>
        <dbReference type="SAM" id="Coils"/>
    </source>
</evidence>
<dbReference type="GO" id="GO:0005856">
    <property type="term" value="C:cytoskeleton"/>
    <property type="evidence" value="ECO:0007669"/>
    <property type="project" value="UniProtKB-SubCell"/>
</dbReference>
<protein>
    <submittedName>
        <fullName evidence="10">Transforming acidic coiled-coil-containing protein 2</fullName>
    </submittedName>
</protein>
<keyword evidence="5 7" id="KW-0175">Coiled coil</keyword>
<evidence type="ECO:0000313" key="10">
    <source>
        <dbReference type="EMBL" id="ODM98226.1"/>
    </source>
</evidence>
<organism evidence="10 11">
    <name type="scientific">Orchesella cincta</name>
    <name type="common">Springtail</name>
    <name type="synonym">Podura cincta</name>
    <dbReference type="NCBI Taxonomy" id="48709"/>
    <lineage>
        <taxon>Eukaryota</taxon>
        <taxon>Metazoa</taxon>
        <taxon>Ecdysozoa</taxon>
        <taxon>Arthropoda</taxon>
        <taxon>Hexapoda</taxon>
        <taxon>Collembola</taxon>
        <taxon>Entomobryomorpha</taxon>
        <taxon>Entomobryoidea</taxon>
        <taxon>Orchesellidae</taxon>
        <taxon>Orchesellinae</taxon>
        <taxon>Orchesella</taxon>
    </lineage>
</organism>
<dbReference type="OrthoDB" id="10255048at2759"/>
<dbReference type="InterPro" id="IPR007707">
    <property type="entry name" value="TACC_C"/>
</dbReference>
<evidence type="ECO:0000256" key="3">
    <source>
        <dbReference type="ARBA" id="ARBA00022490"/>
    </source>
</evidence>
<evidence type="ECO:0000259" key="9">
    <source>
        <dbReference type="Pfam" id="PF05010"/>
    </source>
</evidence>
<proteinExistence type="inferred from homology"/>
<comment type="similarity">
    <text evidence="2">Belongs to the TACC family.</text>
</comment>
<dbReference type="Gene3D" id="1.20.5.1700">
    <property type="match status" value="1"/>
</dbReference>
<feature type="coiled-coil region" evidence="7">
    <location>
        <begin position="176"/>
        <end position="210"/>
    </location>
</feature>
<feature type="region of interest" description="Disordered" evidence="8">
    <location>
        <begin position="1"/>
        <end position="22"/>
    </location>
</feature>
<evidence type="ECO:0000256" key="1">
    <source>
        <dbReference type="ARBA" id="ARBA00004245"/>
    </source>
</evidence>
<comment type="caution">
    <text evidence="10">The sequence shown here is derived from an EMBL/GenBank/DDBJ whole genome shotgun (WGS) entry which is preliminary data.</text>
</comment>
<name>A0A1D2MYV2_ORCCI</name>
<evidence type="ECO:0000313" key="11">
    <source>
        <dbReference type="Proteomes" id="UP000094527"/>
    </source>
</evidence>
<keyword evidence="6" id="KW-0206">Cytoskeleton</keyword>
<dbReference type="InterPro" id="IPR039915">
    <property type="entry name" value="TACC"/>
</dbReference>
<keyword evidence="4" id="KW-0597">Phosphoprotein</keyword>
<dbReference type="STRING" id="48709.A0A1D2MYV2"/>
<dbReference type="Proteomes" id="UP000094527">
    <property type="component" value="Unassembled WGS sequence"/>
</dbReference>